<name>A0ABS1VY84_9ACTN</name>
<dbReference type="Proteomes" id="UP000598996">
    <property type="component" value="Unassembled WGS sequence"/>
</dbReference>
<comment type="similarity">
    <text evidence="1">Belongs to the YciI family.</text>
</comment>
<organism evidence="3 4">
    <name type="scientific">Paractinoplanes lichenicola</name>
    <dbReference type="NCBI Taxonomy" id="2802976"/>
    <lineage>
        <taxon>Bacteria</taxon>
        <taxon>Bacillati</taxon>
        <taxon>Actinomycetota</taxon>
        <taxon>Actinomycetes</taxon>
        <taxon>Micromonosporales</taxon>
        <taxon>Micromonosporaceae</taxon>
        <taxon>Paractinoplanes</taxon>
    </lineage>
</organism>
<keyword evidence="4" id="KW-1185">Reference proteome</keyword>
<dbReference type="InterPro" id="IPR011008">
    <property type="entry name" value="Dimeric_a/b-barrel"/>
</dbReference>
<dbReference type="PANTHER" id="PTHR33606">
    <property type="entry name" value="PROTEIN YCII"/>
    <property type="match status" value="1"/>
</dbReference>
<sequence length="164" mass="17879">MQFFVYGRDRPGSLQLKMDLTEHHWTFLDPYADRLIARGPTLDDHGDPTGSLHIVDLPDVAAARTFAYEEPYYLGGVFESVMLCRYVNLLGRAVPSDSGYLVIAGGVAPITSKHLFAYGDLFALDGAAHAGRAALLQAPSLEAAIRSAPDDATVHPWRRGGRQP</sequence>
<dbReference type="EMBL" id="JAENHO010000011">
    <property type="protein sequence ID" value="MBL7259456.1"/>
    <property type="molecule type" value="Genomic_DNA"/>
</dbReference>
<protein>
    <recommendedName>
        <fullName evidence="2">YCII-related domain-containing protein</fullName>
    </recommendedName>
</protein>
<evidence type="ECO:0000313" key="4">
    <source>
        <dbReference type="Proteomes" id="UP000598996"/>
    </source>
</evidence>
<dbReference type="Gene3D" id="3.30.70.1060">
    <property type="entry name" value="Dimeric alpha+beta barrel"/>
    <property type="match status" value="1"/>
</dbReference>
<reference evidence="3 4" key="1">
    <citation type="submission" date="2021-01" db="EMBL/GenBank/DDBJ databases">
        <title>Actinoplanes sp. nov. LDG1-01 isolated from lichen.</title>
        <authorList>
            <person name="Saeng-In P."/>
            <person name="Phongsopitanun W."/>
            <person name="Kanchanasin P."/>
            <person name="Yuki M."/>
            <person name="Kudo T."/>
            <person name="Ohkuma M."/>
            <person name="Tanasupawat S."/>
        </authorList>
    </citation>
    <scope>NUCLEOTIDE SEQUENCE [LARGE SCALE GENOMIC DNA]</scope>
    <source>
        <strain evidence="3 4">LDG1-01</strain>
    </source>
</reference>
<evidence type="ECO:0000313" key="3">
    <source>
        <dbReference type="EMBL" id="MBL7259456.1"/>
    </source>
</evidence>
<feature type="domain" description="YCII-related" evidence="2">
    <location>
        <begin position="1"/>
        <end position="82"/>
    </location>
</feature>
<dbReference type="InterPro" id="IPR051807">
    <property type="entry name" value="Sec-metab_biosynth-assoc"/>
</dbReference>
<evidence type="ECO:0000256" key="1">
    <source>
        <dbReference type="ARBA" id="ARBA00007689"/>
    </source>
</evidence>
<dbReference type="Pfam" id="PF03795">
    <property type="entry name" value="YCII"/>
    <property type="match status" value="1"/>
</dbReference>
<proteinExistence type="inferred from homology"/>
<comment type="caution">
    <text evidence="3">The sequence shown here is derived from an EMBL/GenBank/DDBJ whole genome shotgun (WGS) entry which is preliminary data.</text>
</comment>
<gene>
    <name evidence="3" type="ORF">JKJ07_34585</name>
</gene>
<dbReference type="SUPFAM" id="SSF54909">
    <property type="entry name" value="Dimeric alpha+beta barrel"/>
    <property type="match status" value="1"/>
</dbReference>
<dbReference type="PANTHER" id="PTHR33606:SF3">
    <property type="entry name" value="PROTEIN YCII"/>
    <property type="match status" value="1"/>
</dbReference>
<accession>A0ABS1VY84</accession>
<dbReference type="InterPro" id="IPR005545">
    <property type="entry name" value="YCII"/>
</dbReference>
<evidence type="ECO:0000259" key="2">
    <source>
        <dbReference type="Pfam" id="PF03795"/>
    </source>
</evidence>
<dbReference type="RefSeq" id="WP_202996156.1">
    <property type="nucleotide sequence ID" value="NZ_JAENHO010000011.1"/>
</dbReference>